<name>A0A2N1MVT2_9GLOM</name>
<gene>
    <name evidence="1" type="ORF">RhiirC2_785738</name>
</gene>
<dbReference type="VEuPathDB" id="FungiDB:FUN_003397"/>
<comment type="caution">
    <text evidence="1">The sequence shown here is derived from an EMBL/GenBank/DDBJ whole genome shotgun (WGS) entry which is preliminary data.</text>
</comment>
<dbReference type="VEuPathDB" id="FungiDB:RhiirFUN_023458"/>
<evidence type="ECO:0000313" key="1">
    <source>
        <dbReference type="EMBL" id="PKK65719.1"/>
    </source>
</evidence>
<accession>A0A2N1MVT2</accession>
<organism evidence="1 2">
    <name type="scientific">Rhizophagus irregularis</name>
    <dbReference type="NCBI Taxonomy" id="588596"/>
    <lineage>
        <taxon>Eukaryota</taxon>
        <taxon>Fungi</taxon>
        <taxon>Fungi incertae sedis</taxon>
        <taxon>Mucoromycota</taxon>
        <taxon>Glomeromycotina</taxon>
        <taxon>Glomeromycetes</taxon>
        <taxon>Glomerales</taxon>
        <taxon>Glomeraceae</taxon>
        <taxon>Rhizophagus</taxon>
    </lineage>
</organism>
<sequence>MDNVKFRKHCSPEKNKLYADFYEVEATYDREKLSTMLIVQDNNARGYRAFNSLDFSSRSEIPRNVIVEILDRMLIEFRASFSDRRDTPKSLKDLVPIQCVRTIGSTQYKQSLHKKISPLNRSLGTAVDVHRNDLFVNRLSATDHDDNALAKANESTKIDCVPPNTSIHGPLQIHAQKWRTFCHITQDLSVLSTSPSSSTGDNASDVLTEKIRDVITKYIHSCTRAEFKNIFHGKKSPTHVSRHRIKHQDIYGGTIACGGRWLKNFTRDEK</sequence>
<dbReference type="VEuPathDB" id="FungiDB:RhiirA1_453874"/>
<reference evidence="1 2" key="1">
    <citation type="submission" date="2016-04" db="EMBL/GenBank/DDBJ databases">
        <title>Genome analyses suggest a sexual origin of heterokaryosis in a supposedly ancient asexual fungus.</title>
        <authorList>
            <person name="Ropars J."/>
            <person name="Sedzielewska K."/>
            <person name="Noel J."/>
            <person name="Charron P."/>
            <person name="Farinelli L."/>
            <person name="Marton T."/>
            <person name="Kruger M."/>
            <person name="Pelin A."/>
            <person name="Brachmann A."/>
            <person name="Corradi N."/>
        </authorList>
    </citation>
    <scope>NUCLEOTIDE SEQUENCE [LARGE SCALE GENOMIC DNA]</scope>
    <source>
        <strain evidence="1 2">C2</strain>
    </source>
</reference>
<proteinExistence type="predicted"/>
<reference evidence="1 2" key="2">
    <citation type="submission" date="2017-10" db="EMBL/GenBank/DDBJ databases">
        <title>Extensive intraspecific genome diversity in a model arbuscular mycorrhizal fungus.</title>
        <authorList>
            <person name="Chen E.C.H."/>
            <person name="Morin E."/>
            <person name="Baudet D."/>
            <person name="Noel J."/>
            <person name="Ndikumana S."/>
            <person name="Charron P."/>
            <person name="St-Onge C."/>
            <person name="Giorgi J."/>
            <person name="Grigoriev I.V."/>
            <person name="Roux C."/>
            <person name="Martin F.M."/>
            <person name="Corradi N."/>
        </authorList>
    </citation>
    <scope>NUCLEOTIDE SEQUENCE [LARGE SCALE GENOMIC DNA]</scope>
    <source>
        <strain evidence="1 2">C2</strain>
    </source>
</reference>
<dbReference type="AlphaFoldDB" id="A0A2N1MVT2"/>
<dbReference type="Proteomes" id="UP000233469">
    <property type="component" value="Unassembled WGS sequence"/>
</dbReference>
<evidence type="ECO:0000313" key="2">
    <source>
        <dbReference type="Proteomes" id="UP000233469"/>
    </source>
</evidence>
<dbReference type="EMBL" id="LLXL01001209">
    <property type="protein sequence ID" value="PKK65719.1"/>
    <property type="molecule type" value="Genomic_DNA"/>
</dbReference>
<dbReference type="VEuPathDB" id="FungiDB:RhiirA1_471296"/>
<dbReference type="VEuPathDB" id="FungiDB:FUN_003396"/>
<protein>
    <submittedName>
        <fullName evidence="1">Uncharacterized protein</fullName>
    </submittedName>
</protein>